<comment type="caution">
    <text evidence="1">The sequence shown here is derived from an EMBL/GenBank/DDBJ whole genome shotgun (WGS) entry which is preliminary data.</text>
</comment>
<protein>
    <submittedName>
        <fullName evidence="1">Uncharacterized protein</fullName>
    </submittedName>
</protein>
<evidence type="ECO:0000313" key="2">
    <source>
        <dbReference type="Proteomes" id="UP000722485"/>
    </source>
</evidence>
<sequence>MPDHQDLEEQMRSKMKQDEAEVCDEMIELRLHDSREALYGGVDCRDYSITNIICYELCRIAAIRKPQSVWKLYEDGLSPRLRQHLVCLAANSGASGGNIGGTARHLE</sequence>
<reference evidence="1" key="1">
    <citation type="submission" date="2020-03" db="EMBL/GenBank/DDBJ databases">
        <title>Draft Genome Sequence of Cylindrodendrum hubeiense.</title>
        <authorList>
            <person name="Buettner E."/>
            <person name="Kellner H."/>
        </authorList>
    </citation>
    <scope>NUCLEOTIDE SEQUENCE</scope>
    <source>
        <strain evidence="1">IHI 201604</strain>
    </source>
</reference>
<keyword evidence="2" id="KW-1185">Reference proteome</keyword>
<evidence type="ECO:0000313" key="1">
    <source>
        <dbReference type="EMBL" id="KAF7547248.1"/>
    </source>
</evidence>
<dbReference type="EMBL" id="JAANBB010000184">
    <property type="protein sequence ID" value="KAF7547248.1"/>
    <property type="molecule type" value="Genomic_DNA"/>
</dbReference>
<name>A0A9P5LEX0_9HYPO</name>
<organism evidence="1 2">
    <name type="scientific">Cylindrodendrum hubeiense</name>
    <dbReference type="NCBI Taxonomy" id="595255"/>
    <lineage>
        <taxon>Eukaryota</taxon>
        <taxon>Fungi</taxon>
        <taxon>Dikarya</taxon>
        <taxon>Ascomycota</taxon>
        <taxon>Pezizomycotina</taxon>
        <taxon>Sordariomycetes</taxon>
        <taxon>Hypocreomycetidae</taxon>
        <taxon>Hypocreales</taxon>
        <taxon>Nectriaceae</taxon>
        <taxon>Cylindrodendrum</taxon>
    </lineage>
</organism>
<dbReference type="Proteomes" id="UP000722485">
    <property type="component" value="Unassembled WGS sequence"/>
</dbReference>
<gene>
    <name evidence="1" type="ORF">G7Z17_g7863</name>
</gene>
<dbReference type="AlphaFoldDB" id="A0A9P5LEX0"/>
<proteinExistence type="predicted"/>
<accession>A0A9P5LEX0</accession>